<comment type="caution">
    <text evidence="2">The sequence shown here is derived from an EMBL/GenBank/DDBJ whole genome shotgun (WGS) entry which is preliminary data.</text>
</comment>
<feature type="signal peptide" evidence="1">
    <location>
        <begin position="1"/>
        <end position="19"/>
    </location>
</feature>
<dbReference type="CDD" id="cd02795">
    <property type="entry name" value="CBM6-CBM35-CBM36_like"/>
    <property type="match status" value="1"/>
</dbReference>
<feature type="chain" id="PRO_5022948208" description="Gylcosyl hydrolase 115 C-terminal domain-containing protein" evidence="1">
    <location>
        <begin position="20"/>
        <end position="212"/>
    </location>
</feature>
<gene>
    <name evidence="2" type="ORF">Pla111_20600</name>
</gene>
<reference evidence="2 3" key="1">
    <citation type="submission" date="2019-02" db="EMBL/GenBank/DDBJ databases">
        <title>Deep-cultivation of Planctomycetes and their phenomic and genomic characterization uncovers novel biology.</title>
        <authorList>
            <person name="Wiegand S."/>
            <person name="Jogler M."/>
            <person name="Boedeker C."/>
            <person name="Pinto D."/>
            <person name="Vollmers J."/>
            <person name="Rivas-Marin E."/>
            <person name="Kohn T."/>
            <person name="Peeters S.H."/>
            <person name="Heuer A."/>
            <person name="Rast P."/>
            <person name="Oberbeckmann S."/>
            <person name="Bunk B."/>
            <person name="Jeske O."/>
            <person name="Meyerdierks A."/>
            <person name="Storesund J.E."/>
            <person name="Kallscheuer N."/>
            <person name="Luecker S."/>
            <person name="Lage O.M."/>
            <person name="Pohl T."/>
            <person name="Merkel B.J."/>
            <person name="Hornburger P."/>
            <person name="Mueller R.-W."/>
            <person name="Bruemmer F."/>
            <person name="Labrenz M."/>
            <person name="Spormann A.M."/>
            <person name="Op Den Camp H."/>
            <person name="Overmann J."/>
            <person name="Amann R."/>
            <person name="Jetten M.S.M."/>
            <person name="Mascher T."/>
            <person name="Medema M.H."/>
            <person name="Devos D.P."/>
            <person name="Kaster A.-K."/>
            <person name="Ovreas L."/>
            <person name="Rohde M."/>
            <person name="Galperin M.Y."/>
            <person name="Jogler C."/>
        </authorList>
    </citation>
    <scope>NUCLEOTIDE SEQUENCE [LARGE SCALE GENOMIC DNA]</scope>
    <source>
        <strain evidence="2 3">Pla111</strain>
    </source>
</reference>
<sequence length="212" mass="23805" precursor="true">MRYWLACLALLFVAGRVSAVDIFVEAECFTAQSNSDHRQWCVISADSTASEGNDGDPPHLDGASGKAYVELLPDTRRTHADKLTKGVNFSDEPGVVAVIDYEVDFPEAGRYYVWGRAYSTGSEDNGIHVGLNGEWPATGQRMQWCEGKNRWWWESKQRTPKEHCGVPHAIYLDIPSSGRHTVSFSMREDGFEFDQFLLTTDRDRPRPAGEAE</sequence>
<evidence type="ECO:0000313" key="3">
    <source>
        <dbReference type="Proteomes" id="UP000318995"/>
    </source>
</evidence>
<keyword evidence="3" id="KW-1185">Reference proteome</keyword>
<proteinExistence type="predicted"/>
<dbReference type="EMBL" id="SJPH01000004">
    <property type="protein sequence ID" value="TWT43110.1"/>
    <property type="molecule type" value="Genomic_DNA"/>
</dbReference>
<dbReference type="Proteomes" id="UP000318995">
    <property type="component" value="Unassembled WGS sequence"/>
</dbReference>
<protein>
    <recommendedName>
        <fullName evidence="4">Gylcosyl hydrolase 115 C-terminal domain-containing protein</fullName>
    </recommendedName>
</protein>
<dbReference type="Gene3D" id="2.60.120.260">
    <property type="entry name" value="Galactose-binding domain-like"/>
    <property type="match status" value="1"/>
</dbReference>
<evidence type="ECO:0000256" key="1">
    <source>
        <dbReference type="SAM" id="SignalP"/>
    </source>
</evidence>
<keyword evidence="1" id="KW-0732">Signal</keyword>
<evidence type="ECO:0000313" key="2">
    <source>
        <dbReference type="EMBL" id="TWT43110.1"/>
    </source>
</evidence>
<dbReference type="AlphaFoldDB" id="A0A5C5VXF3"/>
<evidence type="ECO:0008006" key="4">
    <source>
        <dbReference type="Google" id="ProtNLM"/>
    </source>
</evidence>
<name>A0A5C5VXF3_9BACT</name>
<organism evidence="2 3">
    <name type="scientific">Botrimarina hoheduenensis</name>
    <dbReference type="NCBI Taxonomy" id="2528000"/>
    <lineage>
        <taxon>Bacteria</taxon>
        <taxon>Pseudomonadati</taxon>
        <taxon>Planctomycetota</taxon>
        <taxon>Planctomycetia</taxon>
        <taxon>Pirellulales</taxon>
        <taxon>Lacipirellulaceae</taxon>
        <taxon>Botrimarina</taxon>
    </lineage>
</organism>
<accession>A0A5C5VXF3</accession>
<dbReference type="RefSeq" id="WP_231930934.1">
    <property type="nucleotide sequence ID" value="NZ_SJPH01000004.1"/>
</dbReference>